<name>A0AAF0PNK8_SOLVR</name>
<accession>A0AAF0PNK8</accession>
<evidence type="ECO:0000313" key="1">
    <source>
        <dbReference type="EMBL" id="WMV08278.1"/>
    </source>
</evidence>
<dbReference type="Proteomes" id="UP001234989">
    <property type="component" value="Chromosome 1"/>
</dbReference>
<organism evidence="1 2">
    <name type="scientific">Solanum verrucosum</name>
    <dbReference type="NCBI Taxonomy" id="315347"/>
    <lineage>
        <taxon>Eukaryota</taxon>
        <taxon>Viridiplantae</taxon>
        <taxon>Streptophyta</taxon>
        <taxon>Embryophyta</taxon>
        <taxon>Tracheophyta</taxon>
        <taxon>Spermatophyta</taxon>
        <taxon>Magnoliopsida</taxon>
        <taxon>eudicotyledons</taxon>
        <taxon>Gunneridae</taxon>
        <taxon>Pentapetalae</taxon>
        <taxon>asterids</taxon>
        <taxon>lamiids</taxon>
        <taxon>Solanales</taxon>
        <taxon>Solanaceae</taxon>
        <taxon>Solanoideae</taxon>
        <taxon>Solaneae</taxon>
        <taxon>Solanum</taxon>
    </lineage>
</organism>
<protein>
    <submittedName>
        <fullName evidence="1">Uncharacterized protein</fullName>
    </submittedName>
</protein>
<dbReference type="AlphaFoldDB" id="A0AAF0PNK8"/>
<proteinExistence type="predicted"/>
<keyword evidence="2" id="KW-1185">Reference proteome</keyword>
<gene>
    <name evidence="1" type="ORF">MTR67_001663</name>
</gene>
<evidence type="ECO:0000313" key="2">
    <source>
        <dbReference type="Proteomes" id="UP001234989"/>
    </source>
</evidence>
<reference evidence="1" key="1">
    <citation type="submission" date="2023-08" db="EMBL/GenBank/DDBJ databases">
        <title>A de novo genome assembly of Solanum verrucosum Schlechtendal, a Mexican diploid species geographically isolated from the other diploid A-genome species in potato relatives.</title>
        <authorList>
            <person name="Hosaka K."/>
        </authorList>
    </citation>
    <scope>NUCLEOTIDE SEQUENCE</scope>
    <source>
        <tissue evidence="1">Young leaves</tissue>
    </source>
</reference>
<sequence>MQNGKVIADASRSFQYVLKEKHLNLHQIRWLELLKDNDMSSLSTW</sequence>
<dbReference type="EMBL" id="CP133612">
    <property type="protein sequence ID" value="WMV08278.1"/>
    <property type="molecule type" value="Genomic_DNA"/>
</dbReference>